<name>E6QU60_9ZZZZ</name>
<protein>
    <recommendedName>
        <fullName evidence="2">Transposase</fullName>
    </recommendedName>
</protein>
<sequence length="56" mass="6618">MTTTAERMQIIELVTEAMTAGARQDRACEVICLNERTLQRWQRDRLGGDKRPRRER</sequence>
<accession>E6QU60</accession>
<proteinExistence type="predicted"/>
<organism evidence="1">
    <name type="scientific">mine drainage metagenome</name>
    <dbReference type="NCBI Taxonomy" id="410659"/>
    <lineage>
        <taxon>unclassified sequences</taxon>
        <taxon>metagenomes</taxon>
        <taxon>ecological metagenomes</taxon>
    </lineage>
</organism>
<dbReference type="AlphaFoldDB" id="E6QU60"/>
<reference evidence="1" key="1">
    <citation type="submission" date="2009-10" db="EMBL/GenBank/DDBJ databases">
        <title>Diversity of trophic interactions inside an arsenic-rich microbial ecosystem.</title>
        <authorList>
            <person name="Bertin P.N."/>
            <person name="Heinrich-Salmeron A."/>
            <person name="Pelletier E."/>
            <person name="Goulhen-Chollet F."/>
            <person name="Arsene-Ploetze F."/>
            <person name="Gallien S."/>
            <person name="Calteau A."/>
            <person name="Vallenet D."/>
            <person name="Casiot C."/>
            <person name="Chane-Woon-Ming B."/>
            <person name="Giloteaux L."/>
            <person name="Barakat M."/>
            <person name="Bonnefoy V."/>
            <person name="Bruneel O."/>
            <person name="Chandler M."/>
            <person name="Cleiss J."/>
            <person name="Duran R."/>
            <person name="Elbaz-Poulichet F."/>
            <person name="Fonknechten N."/>
            <person name="Lauga B."/>
            <person name="Mornico D."/>
            <person name="Ortet P."/>
            <person name="Schaeffer C."/>
            <person name="Siguier P."/>
            <person name="Alexander Thil Smith A."/>
            <person name="Van Dorsselaer A."/>
            <person name="Weissenbach J."/>
            <person name="Medigue C."/>
            <person name="Le Paslier D."/>
        </authorList>
    </citation>
    <scope>NUCLEOTIDE SEQUENCE</scope>
</reference>
<dbReference type="EMBL" id="CABR01000105">
    <property type="protein sequence ID" value="CBI10782.1"/>
    <property type="molecule type" value="Genomic_DNA"/>
</dbReference>
<evidence type="ECO:0000313" key="1">
    <source>
        <dbReference type="EMBL" id="CBI10782.1"/>
    </source>
</evidence>
<evidence type="ECO:0008006" key="2">
    <source>
        <dbReference type="Google" id="ProtNLM"/>
    </source>
</evidence>
<comment type="caution">
    <text evidence="1">The sequence shown here is derived from an EMBL/GenBank/DDBJ whole genome shotgun (WGS) entry which is preliminary data.</text>
</comment>
<gene>
    <name evidence="1" type="ORF">CARN7_1578</name>
</gene>